<dbReference type="Proteomes" id="UP001060336">
    <property type="component" value="Chromosome"/>
</dbReference>
<feature type="signal peptide" evidence="1">
    <location>
        <begin position="1"/>
        <end position="19"/>
    </location>
</feature>
<sequence length="195" mass="21713">MRLRAALFLLVLMVPVLSACETAPPATTFPELTFRHKQPIRLAVGSIEIYNEFRMPFAPPNVEHKMPVAPGPAAERWGQDVLQAAGGPDKLVMVITDASVTETPLKRKKGLEGAFTNEQTERYDGRIAVRLEIRTALNKRRAVAEAFATRSTTIPEDASLNDRETLWYGLTEKLLDDFDTAVRPQVSAHLGDFLR</sequence>
<dbReference type="AlphaFoldDB" id="A0A9J7B2R4"/>
<dbReference type="RefSeq" id="WP_257771713.1">
    <property type="nucleotide sequence ID" value="NZ_CP102480.1"/>
</dbReference>
<evidence type="ECO:0000313" key="3">
    <source>
        <dbReference type="Proteomes" id="UP001060336"/>
    </source>
</evidence>
<evidence type="ECO:0008006" key="4">
    <source>
        <dbReference type="Google" id="ProtNLM"/>
    </source>
</evidence>
<dbReference type="PROSITE" id="PS51257">
    <property type="entry name" value="PROKAR_LIPOPROTEIN"/>
    <property type="match status" value="1"/>
</dbReference>
<gene>
    <name evidence="2" type="ORF">NUH88_09595</name>
</gene>
<keyword evidence="3" id="KW-1185">Reference proteome</keyword>
<accession>A0A9J7B2R4</accession>
<proteinExistence type="predicted"/>
<evidence type="ECO:0000313" key="2">
    <source>
        <dbReference type="EMBL" id="UUX51941.1"/>
    </source>
</evidence>
<evidence type="ECO:0000256" key="1">
    <source>
        <dbReference type="SAM" id="SignalP"/>
    </source>
</evidence>
<organism evidence="2 3">
    <name type="scientific">Nisaea acidiphila</name>
    <dbReference type="NCBI Taxonomy" id="1862145"/>
    <lineage>
        <taxon>Bacteria</taxon>
        <taxon>Pseudomonadati</taxon>
        <taxon>Pseudomonadota</taxon>
        <taxon>Alphaproteobacteria</taxon>
        <taxon>Rhodospirillales</taxon>
        <taxon>Thalassobaculaceae</taxon>
        <taxon>Nisaea</taxon>
    </lineage>
</organism>
<reference evidence="2" key="1">
    <citation type="submission" date="2022-08" db="EMBL/GenBank/DDBJ databases">
        <title>Nisaea acidiphila sp. nov., isolated from a marine algal debris and emended description of the genus Nisaea Urios et al. 2008.</title>
        <authorList>
            <person name="Kwon K."/>
        </authorList>
    </citation>
    <scope>NUCLEOTIDE SEQUENCE</scope>
    <source>
        <strain evidence="2">MEBiC11861</strain>
    </source>
</reference>
<dbReference type="EMBL" id="CP102480">
    <property type="protein sequence ID" value="UUX51941.1"/>
    <property type="molecule type" value="Genomic_DNA"/>
</dbReference>
<feature type="chain" id="PRO_5039906513" description="ABC-type transport auxiliary lipoprotein component domain-containing protein" evidence="1">
    <location>
        <begin position="20"/>
        <end position="195"/>
    </location>
</feature>
<dbReference type="KEGG" id="naci:NUH88_09595"/>
<name>A0A9J7B2R4_9PROT</name>
<protein>
    <recommendedName>
        <fullName evidence="4">ABC-type transport auxiliary lipoprotein component domain-containing protein</fullName>
    </recommendedName>
</protein>
<keyword evidence="1" id="KW-0732">Signal</keyword>